<proteinExistence type="predicted"/>
<protein>
    <recommendedName>
        <fullName evidence="1">Ysc84 actin-binding domain-containing protein</fullName>
    </recommendedName>
</protein>
<comment type="caution">
    <text evidence="2">The sequence shown here is derived from an EMBL/GenBank/DDBJ whole genome shotgun (WGS) entry which is preliminary data.</text>
</comment>
<dbReference type="EMBL" id="MCGE01000002">
    <property type="protein sequence ID" value="ORZ24621.1"/>
    <property type="molecule type" value="Genomic_DNA"/>
</dbReference>
<name>A0A1X2J0X1_9FUNG</name>
<dbReference type="AlphaFoldDB" id="A0A1X2J0X1"/>
<evidence type="ECO:0000313" key="2">
    <source>
        <dbReference type="EMBL" id="ORZ24621.1"/>
    </source>
</evidence>
<dbReference type="OrthoDB" id="443981at2759"/>
<dbReference type="GO" id="GO:0051666">
    <property type="term" value="P:actin cortical patch localization"/>
    <property type="evidence" value="ECO:0007669"/>
    <property type="project" value="TreeGrafter"/>
</dbReference>
<dbReference type="GO" id="GO:0051015">
    <property type="term" value="F:actin filament binding"/>
    <property type="evidence" value="ECO:0007669"/>
    <property type="project" value="TreeGrafter"/>
</dbReference>
<dbReference type="InterPro" id="IPR007461">
    <property type="entry name" value="Ysc84_actin-binding"/>
</dbReference>
<evidence type="ECO:0000259" key="1">
    <source>
        <dbReference type="Pfam" id="PF04366"/>
    </source>
</evidence>
<dbReference type="InterPro" id="IPR051702">
    <property type="entry name" value="SH3_domain_YSC84-like"/>
</dbReference>
<keyword evidence="3" id="KW-1185">Reference proteome</keyword>
<reference evidence="2 3" key="1">
    <citation type="submission" date="2016-07" db="EMBL/GenBank/DDBJ databases">
        <title>Pervasive Adenine N6-methylation of Active Genes in Fungi.</title>
        <authorList>
            <consortium name="DOE Joint Genome Institute"/>
            <person name="Mondo S.J."/>
            <person name="Dannebaum R.O."/>
            <person name="Kuo R.C."/>
            <person name="Labutti K."/>
            <person name="Haridas S."/>
            <person name="Kuo A."/>
            <person name="Salamov A."/>
            <person name="Ahrendt S.R."/>
            <person name="Lipzen A."/>
            <person name="Sullivan W."/>
            <person name="Andreopoulos W.B."/>
            <person name="Clum A."/>
            <person name="Lindquist E."/>
            <person name="Daum C."/>
            <person name="Ramamoorthy G.K."/>
            <person name="Gryganskyi A."/>
            <person name="Culley D."/>
            <person name="Magnuson J.K."/>
            <person name="James T.Y."/>
            <person name="O'Malley M.A."/>
            <person name="Stajich J.E."/>
            <person name="Spatafora J.W."/>
            <person name="Visel A."/>
            <person name="Grigoriev I.V."/>
        </authorList>
    </citation>
    <scope>NUCLEOTIDE SEQUENCE [LARGE SCALE GENOMIC DNA]</scope>
    <source>
        <strain evidence="2 3">NRRL 1336</strain>
    </source>
</reference>
<feature type="domain" description="Ysc84 actin-binding" evidence="1">
    <location>
        <begin position="145"/>
        <end position="270"/>
    </location>
</feature>
<accession>A0A1X2J0X1</accession>
<dbReference type="GO" id="GO:0035091">
    <property type="term" value="F:phosphatidylinositol binding"/>
    <property type="evidence" value="ECO:0007669"/>
    <property type="project" value="TreeGrafter"/>
</dbReference>
<dbReference type="GO" id="GO:0030479">
    <property type="term" value="C:actin cortical patch"/>
    <property type="evidence" value="ECO:0007669"/>
    <property type="project" value="TreeGrafter"/>
</dbReference>
<sequence length="276" mass="28936">MFNQFKEQAAKFAQQTGETTSKLGQQAAQGASSFGQTASTYGQQASRSVDTFATNNNINAPVMGTLTESSAKAARILRAFTEKEEVEMGFDNVIPVKVLQEAKGLAIFTVVKAGFLWSGKLGNGVVVARLPDGRWSAPSAIATGGVGFGIQVGADITDVVLILNSDEAVDAFKTKGNVSLGGDLAISLGPIGSGSSASGTSSKGKIVPLFSYTKSKGLFAGMSVEGTGLFELSKTNTEFYGRPVKAAEILQGEITPPQECQVLYDVIKQAEERDPY</sequence>
<dbReference type="GO" id="GO:0051017">
    <property type="term" value="P:actin filament bundle assembly"/>
    <property type="evidence" value="ECO:0007669"/>
    <property type="project" value="TreeGrafter"/>
</dbReference>
<evidence type="ECO:0000313" key="3">
    <source>
        <dbReference type="Proteomes" id="UP000193560"/>
    </source>
</evidence>
<dbReference type="PANTHER" id="PTHR15629">
    <property type="entry name" value="SH3YL1 PROTEIN"/>
    <property type="match status" value="1"/>
</dbReference>
<dbReference type="Proteomes" id="UP000193560">
    <property type="component" value="Unassembled WGS sequence"/>
</dbReference>
<organism evidence="2 3">
    <name type="scientific">Absidia repens</name>
    <dbReference type="NCBI Taxonomy" id="90262"/>
    <lineage>
        <taxon>Eukaryota</taxon>
        <taxon>Fungi</taxon>
        <taxon>Fungi incertae sedis</taxon>
        <taxon>Mucoromycota</taxon>
        <taxon>Mucoromycotina</taxon>
        <taxon>Mucoromycetes</taxon>
        <taxon>Mucorales</taxon>
        <taxon>Cunninghamellaceae</taxon>
        <taxon>Absidia</taxon>
    </lineage>
</organism>
<dbReference type="STRING" id="90262.A0A1X2J0X1"/>
<dbReference type="Pfam" id="PF04366">
    <property type="entry name" value="Ysc84"/>
    <property type="match status" value="1"/>
</dbReference>
<gene>
    <name evidence="2" type="ORF">BCR42DRAFT_403314</name>
</gene>
<dbReference type="PANTHER" id="PTHR15629:SF7">
    <property type="entry name" value="YSC84 ACTIN-BINDING DOMAIN-CONTAINING PROTEIN"/>
    <property type="match status" value="1"/>
</dbReference>